<evidence type="ECO:0000256" key="11">
    <source>
        <dbReference type="ARBA" id="ARBA00042396"/>
    </source>
</evidence>
<evidence type="ECO:0000259" key="14">
    <source>
        <dbReference type="Pfam" id="PF08543"/>
    </source>
</evidence>
<gene>
    <name evidence="15" type="ORF">HMPREF1336_02649</name>
</gene>
<evidence type="ECO:0000256" key="2">
    <source>
        <dbReference type="ARBA" id="ARBA00012104"/>
    </source>
</evidence>
<dbReference type="SUPFAM" id="SSF53613">
    <property type="entry name" value="Ribokinase-like"/>
    <property type="match status" value="1"/>
</dbReference>
<dbReference type="Pfam" id="PF08543">
    <property type="entry name" value="Phos_pyr_kin"/>
    <property type="match status" value="1"/>
</dbReference>
<dbReference type="GO" id="GO:0046872">
    <property type="term" value="F:metal ion binding"/>
    <property type="evidence" value="ECO:0007669"/>
    <property type="project" value="UniProtKB-KW"/>
</dbReference>
<keyword evidence="7" id="KW-0067">ATP-binding</keyword>
<evidence type="ECO:0000256" key="10">
    <source>
        <dbReference type="ARBA" id="ARBA00042348"/>
    </source>
</evidence>
<proteinExistence type="inferred from homology"/>
<sequence>MAVLADLFLPYTWRKRLGDLMEKVLSIAGSDSTGGAGIQADLKTFEEYGVFGFSSLTSIVTMDPTTGWSHEVTELPETLLEKQLISVFAGGPVAALKTGMMGNEQNIKMASKYIKQEKIQKVVIDPVIACKGTAQILQPKSVEGLKKDLLPLALVATPNLIEAGILSGLGEISSVAEMEEAAKRIVQMGAKHVVVKGGHRLAGEKALDLFYDGHTAHLLENELYPTDYNHGAGCTFSAAITAGLAKGYSVLEAVTLAKKFVAAAIKHGIQVNPYVGHVWHGAYTHAEQRMRKKA</sequence>
<dbReference type="InterPro" id="IPR029056">
    <property type="entry name" value="Ribokinase-like"/>
</dbReference>
<evidence type="ECO:0000256" key="8">
    <source>
        <dbReference type="ARBA" id="ARBA00022842"/>
    </source>
</evidence>
<evidence type="ECO:0000256" key="7">
    <source>
        <dbReference type="ARBA" id="ARBA00022840"/>
    </source>
</evidence>
<dbReference type="GO" id="GO:0008902">
    <property type="term" value="F:hydroxymethylpyrimidine kinase activity"/>
    <property type="evidence" value="ECO:0007669"/>
    <property type="project" value="TreeGrafter"/>
</dbReference>
<dbReference type="EC" id="2.7.1.35" evidence="2"/>
<dbReference type="GO" id="GO:0008972">
    <property type="term" value="F:phosphomethylpyrimidine kinase activity"/>
    <property type="evidence" value="ECO:0007669"/>
    <property type="project" value="InterPro"/>
</dbReference>
<dbReference type="InterPro" id="IPR004399">
    <property type="entry name" value="HMP/HMP-P_kinase_dom"/>
</dbReference>
<comment type="caution">
    <text evidence="15">The sequence shown here is derived from an EMBL/GenBank/DDBJ whole genome shotgun (WGS) entry which is preliminary data.</text>
</comment>
<evidence type="ECO:0000256" key="12">
    <source>
        <dbReference type="ARBA" id="ARBA00042531"/>
    </source>
</evidence>
<dbReference type="Gene3D" id="3.40.1190.20">
    <property type="match status" value="1"/>
</dbReference>
<dbReference type="GO" id="GO:0005524">
    <property type="term" value="F:ATP binding"/>
    <property type="evidence" value="ECO:0007669"/>
    <property type="project" value="UniProtKB-KW"/>
</dbReference>
<dbReference type="AlphaFoldDB" id="A0AAV3GIG4"/>
<dbReference type="GO" id="GO:0005829">
    <property type="term" value="C:cytosol"/>
    <property type="evidence" value="ECO:0007669"/>
    <property type="project" value="TreeGrafter"/>
</dbReference>
<protein>
    <recommendedName>
        <fullName evidence="2">pyridoxal kinase</fullName>
        <ecNumber evidence="2">2.7.1.35</ecNumber>
    </recommendedName>
    <alternativeName>
        <fullName evidence="10">PN/PL/PM kinase</fullName>
    </alternativeName>
    <alternativeName>
        <fullName evidence="11">Pyridoxal kinase</fullName>
    </alternativeName>
    <alternativeName>
        <fullName evidence="9">Pyridoxamine kinase</fullName>
    </alternativeName>
    <alternativeName>
        <fullName evidence="12">Vitamin B6 kinase</fullName>
    </alternativeName>
</protein>
<organism evidence="15 16">
    <name type="scientific">Enterococcus faecalis ERV63</name>
    <dbReference type="NCBI Taxonomy" id="1134793"/>
    <lineage>
        <taxon>Bacteria</taxon>
        <taxon>Bacillati</taxon>
        <taxon>Bacillota</taxon>
        <taxon>Bacilli</taxon>
        <taxon>Lactobacillales</taxon>
        <taxon>Enterococcaceae</taxon>
        <taxon>Enterococcus</taxon>
    </lineage>
</organism>
<evidence type="ECO:0000256" key="3">
    <source>
        <dbReference type="ARBA" id="ARBA00022679"/>
    </source>
</evidence>
<dbReference type="InterPro" id="IPR013749">
    <property type="entry name" value="PM/HMP-P_kinase-1"/>
</dbReference>
<accession>A0AAV3GIG4</accession>
<evidence type="ECO:0000256" key="5">
    <source>
        <dbReference type="ARBA" id="ARBA00022741"/>
    </source>
</evidence>
<evidence type="ECO:0000313" key="16">
    <source>
        <dbReference type="Proteomes" id="UP000004117"/>
    </source>
</evidence>
<name>A0AAV3GIG4_ENTFL</name>
<evidence type="ECO:0000256" key="4">
    <source>
        <dbReference type="ARBA" id="ARBA00022723"/>
    </source>
</evidence>
<evidence type="ECO:0000256" key="9">
    <source>
        <dbReference type="ARBA" id="ARBA00042307"/>
    </source>
</evidence>
<dbReference type="GO" id="GO:0009228">
    <property type="term" value="P:thiamine biosynthetic process"/>
    <property type="evidence" value="ECO:0007669"/>
    <property type="project" value="InterPro"/>
</dbReference>
<dbReference type="GO" id="GO:0008478">
    <property type="term" value="F:pyridoxal kinase activity"/>
    <property type="evidence" value="ECO:0007669"/>
    <property type="project" value="UniProtKB-EC"/>
</dbReference>
<keyword evidence="4" id="KW-0479">Metal-binding</keyword>
<dbReference type="Proteomes" id="UP000004117">
    <property type="component" value="Unassembled WGS sequence"/>
</dbReference>
<comment type="similarity">
    <text evidence="1">Belongs to the ThiD family.</text>
</comment>
<dbReference type="EMBL" id="ALZR01000096">
    <property type="protein sequence ID" value="EJV14350.1"/>
    <property type="molecule type" value="Genomic_DNA"/>
</dbReference>
<keyword evidence="3" id="KW-0808">Transferase</keyword>
<keyword evidence="8" id="KW-0460">Magnesium</keyword>
<dbReference type="PANTHER" id="PTHR20858">
    <property type="entry name" value="PHOSPHOMETHYLPYRIMIDINE KINASE"/>
    <property type="match status" value="1"/>
</dbReference>
<evidence type="ECO:0000313" key="15">
    <source>
        <dbReference type="EMBL" id="EJV14350.1"/>
    </source>
</evidence>
<comment type="catalytic activity">
    <reaction evidence="13">
        <text>pyridoxal + ATP = pyridoxal 5'-phosphate + ADP + H(+)</text>
        <dbReference type="Rhea" id="RHEA:10224"/>
        <dbReference type="ChEBI" id="CHEBI:15378"/>
        <dbReference type="ChEBI" id="CHEBI:17310"/>
        <dbReference type="ChEBI" id="CHEBI:30616"/>
        <dbReference type="ChEBI" id="CHEBI:456216"/>
        <dbReference type="ChEBI" id="CHEBI:597326"/>
        <dbReference type="EC" id="2.7.1.35"/>
    </reaction>
</comment>
<dbReference type="NCBIfam" id="TIGR00097">
    <property type="entry name" value="HMP-P_kinase"/>
    <property type="match status" value="1"/>
</dbReference>
<feature type="domain" description="Pyridoxamine kinase/Phosphomethylpyrimidine kinase" evidence="14">
    <location>
        <begin position="31"/>
        <end position="278"/>
    </location>
</feature>
<dbReference type="PANTHER" id="PTHR20858:SF19">
    <property type="entry name" value="PYRIDOXINE KINASE"/>
    <property type="match status" value="1"/>
</dbReference>
<evidence type="ECO:0000256" key="1">
    <source>
        <dbReference type="ARBA" id="ARBA00009879"/>
    </source>
</evidence>
<reference evidence="15 16" key="1">
    <citation type="submission" date="2012-04" db="EMBL/GenBank/DDBJ databases">
        <authorList>
            <person name="Weinstock G."/>
            <person name="Sodergren E."/>
            <person name="Lobos E.A."/>
            <person name="Fulton L."/>
            <person name="Fulton R."/>
            <person name="Courtney L."/>
            <person name="Fronick C."/>
            <person name="O'Laughlin M."/>
            <person name="Godfrey J."/>
            <person name="Wilson R.M."/>
            <person name="Miner T."/>
            <person name="Farmer C."/>
            <person name="Delehaunty K."/>
            <person name="Cordes M."/>
            <person name="Minx P."/>
            <person name="Tomlinson C."/>
            <person name="Chen J."/>
            <person name="Wollam A."/>
            <person name="Pepin K.H."/>
            <person name="Bhonagiri V."/>
            <person name="Zhang X."/>
            <person name="Suruliraj S."/>
            <person name="Warren W."/>
            <person name="Mitreva M."/>
            <person name="Mardis E.R."/>
            <person name="Wilson R.K."/>
        </authorList>
    </citation>
    <scope>NUCLEOTIDE SEQUENCE [LARGE SCALE GENOMIC DNA]</scope>
    <source>
        <strain evidence="15 16">ERV63</strain>
    </source>
</reference>
<keyword evidence="5" id="KW-0547">Nucleotide-binding</keyword>
<dbReference type="CDD" id="cd01169">
    <property type="entry name" value="HMPP_kinase"/>
    <property type="match status" value="1"/>
</dbReference>
<keyword evidence="6 15" id="KW-0418">Kinase</keyword>
<evidence type="ECO:0000256" key="13">
    <source>
        <dbReference type="ARBA" id="ARBA00049293"/>
    </source>
</evidence>
<dbReference type="FunFam" id="3.40.1190.20:FF:000003">
    <property type="entry name" value="Phosphomethylpyrimidine kinase ThiD"/>
    <property type="match status" value="1"/>
</dbReference>
<evidence type="ECO:0000256" key="6">
    <source>
        <dbReference type="ARBA" id="ARBA00022777"/>
    </source>
</evidence>